<feature type="transmembrane region" description="Helical" evidence="5">
    <location>
        <begin position="60"/>
        <end position="80"/>
    </location>
</feature>
<keyword evidence="2 5" id="KW-0812">Transmembrane</keyword>
<evidence type="ECO:0000256" key="2">
    <source>
        <dbReference type="ARBA" id="ARBA00022692"/>
    </source>
</evidence>
<gene>
    <name evidence="7" type="ORF">EHSB41UT_03916</name>
</gene>
<feature type="transmembrane region" description="Helical" evidence="5">
    <location>
        <begin position="379"/>
        <end position="398"/>
    </location>
</feature>
<dbReference type="RefSeq" id="WP_087112559.1">
    <property type="nucleotide sequence ID" value="NZ_CBCSCN010000005.1"/>
</dbReference>
<feature type="transmembrane region" description="Helical" evidence="5">
    <location>
        <begin position="339"/>
        <end position="358"/>
    </location>
</feature>
<dbReference type="PANTHER" id="PTHR10924">
    <property type="entry name" value="MAJOR FACILITATOR SUPERFAMILY PROTEIN-RELATED"/>
    <property type="match status" value="1"/>
</dbReference>
<dbReference type="InterPro" id="IPR049680">
    <property type="entry name" value="FLVCR1-2_SLC49-like"/>
</dbReference>
<dbReference type="EMBL" id="FWPT01000010">
    <property type="protein sequence ID" value="SMA50125.1"/>
    <property type="molecule type" value="Genomic_DNA"/>
</dbReference>
<dbReference type="InterPro" id="IPR011701">
    <property type="entry name" value="MFS"/>
</dbReference>
<reference evidence="7 8" key="1">
    <citation type="submission" date="2017-03" db="EMBL/GenBank/DDBJ databases">
        <authorList>
            <person name="Afonso C.L."/>
            <person name="Miller P.J."/>
            <person name="Scott M.A."/>
            <person name="Spackman E."/>
            <person name="Goraichik I."/>
            <person name="Dimitrov K.M."/>
            <person name="Suarez D.L."/>
            <person name="Swayne D.E."/>
        </authorList>
    </citation>
    <scope>NUCLEOTIDE SEQUENCE [LARGE SCALE GENOMIC DNA]</scope>
    <source>
        <strain evidence="7">SB41UT1</strain>
    </source>
</reference>
<evidence type="ECO:0000256" key="4">
    <source>
        <dbReference type="ARBA" id="ARBA00023136"/>
    </source>
</evidence>
<proteinExistence type="predicted"/>
<feature type="transmembrane region" description="Helical" evidence="5">
    <location>
        <begin position="404"/>
        <end position="426"/>
    </location>
</feature>
<protein>
    <submittedName>
        <fullName evidence="7">Major Facilitator Superfamily protein</fullName>
    </submittedName>
</protein>
<dbReference type="InterPro" id="IPR020846">
    <property type="entry name" value="MFS_dom"/>
</dbReference>
<evidence type="ECO:0000259" key="6">
    <source>
        <dbReference type="PROSITE" id="PS50850"/>
    </source>
</evidence>
<feature type="transmembrane region" description="Helical" evidence="5">
    <location>
        <begin position="146"/>
        <end position="165"/>
    </location>
</feature>
<evidence type="ECO:0000313" key="8">
    <source>
        <dbReference type="Proteomes" id="UP000196573"/>
    </source>
</evidence>
<feature type="transmembrane region" description="Helical" evidence="5">
    <location>
        <begin position="313"/>
        <end position="333"/>
    </location>
</feature>
<dbReference type="Pfam" id="PF07690">
    <property type="entry name" value="MFS_1"/>
    <property type="match status" value="1"/>
</dbReference>
<organism evidence="7 8">
    <name type="scientific">Parendozoicomonas haliclonae</name>
    <dbReference type="NCBI Taxonomy" id="1960125"/>
    <lineage>
        <taxon>Bacteria</taxon>
        <taxon>Pseudomonadati</taxon>
        <taxon>Pseudomonadota</taxon>
        <taxon>Gammaproteobacteria</taxon>
        <taxon>Oceanospirillales</taxon>
        <taxon>Endozoicomonadaceae</taxon>
        <taxon>Parendozoicomonas</taxon>
    </lineage>
</organism>
<accession>A0A1X7APE2</accession>
<feature type="domain" description="Major facilitator superfamily (MFS) profile" evidence="6">
    <location>
        <begin position="244"/>
        <end position="442"/>
    </location>
</feature>
<dbReference type="InterPro" id="IPR036259">
    <property type="entry name" value="MFS_trans_sf"/>
</dbReference>
<name>A0A1X7APE2_9GAMM</name>
<keyword evidence="3 5" id="KW-1133">Transmembrane helix</keyword>
<dbReference type="SUPFAM" id="SSF103473">
    <property type="entry name" value="MFS general substrate transporter"/>
    <property type="match status" value="1"/>
</dbReference>
<dbReference type="Proteomes" id="UP000196573">
    <property type="component" value="Unassembled WGS sequence"/>
</dbReference>
<evidence type="ECO:0000256" key="1">
    <source>
        <dbReference type="ARBA" id="ARBA00004141"/>
    </source>
</evidence>
<dbReference type="PROSITE" id="PS50850">
    <property type="entry name" value="MFS"/>
    <property type="match status" value="1"/>
</dbReference>
<dbReference type="Gene3D" id="1.20.1250.20">
    <property type="entry name" value="MFS general substrate transporter like domains"/>
    <property type="match status" value="2"/>
</dbReference>
<dbReference type="PANTHER" id="PTHR10924:SF6">
    <property type="entry name" value="SOLUTE CARRIER FAMILY 49 MEMBER A3"/>
    <property type="match status" value="1"/>
</dbReference>
<feature type="transmembrane region" description="Helical" evidence="5">
    <location>
        <begin position="248"/>
        <end position="270"/>
    </location>
</feature>
<sequence length="442" mass="48127">MNDRIKTGDYPFWRWIMLLVLMLLSALIQLQWLTHAAVARPAESFYFYQIQQRPWLEIDNLALLFMVVYLFLSIPASWLITRIGLKNSLQISALLLGAFSLLKGLEADSLATVFVAQLGLAIIQPVILNASTTLADQWFPLEERALANGLTILSLFIGVIAVMAITPEFAVSDPSDGSYGKGIPMIVEIYGVVCAVISATCFCLLKDSPVQTNTSADTSANTSEIAHNTKLPVRECLRRLLHDRNMRICIFLFMVGLGLFNAISSLTDAISASLRVEDSDGLLAMAMMVGGIIGAVVFPLLSDHRKTRKNILLLCTLGMLPSLACLAWADSLLLNSEAIYQLALAATALFGFFVLGAGPVGFQYVAEVTAPVPEAYSQGALYLAGQFSGILMVIAMSVEKYQWLPLILKLSVLLTLLCVLVILALSESPAMIQSSRTKLTPD</sequence>
<evidence type="ECO:0000313" key="7">
    <source>
        <dbReference type="EMBL" id="SMA50125.1"/>
    </source>
</evidence>
<feature type="transmembrane region" description="Helical" evidence="5">
    <location>
        <begin position="185"/>
        <end position="205"/>
    </location>
</feature>
<comment type="subcellular location">
    <subcellularLocation>
        <location evidence="1">Membrane</location>
        <topology evidence="1">Multi-pass membrane protein</topology>
    </subcellularLocation>
</comment>
<dbReference type="GO" id="GO:0016020">
    <property type="term" value="C:membrane"/>
    <property type="evidence" value="ECO:0007669"/>
    <property type="project" value="UniProtKB-SubCell"/>
</dbReference>
<keyword evidence="8" id="KW-1185">Reference proteome</keyword>
<dbReference type="GO" id="GO:0022857">
    <property type="term" value="F:transmembrane transporter activity"/>
    <property type="evidence" value="ECO:0007669"/>
    <property type="project" value="InterPro"/>
</dbReference>
<keyword evidence="4 5" id="KW-0472">Membrane</keyword>
<feature type="transmembrane region" description="Helical" evidence="5">
    <location>
        <begin position="282"/>
        <end position="301"/>
    </location>
</feature>
<feature type="transmembrane region" description="Helical" evidence="5">
    <location>
        <begin position="111"/>
        <end position="134"/>
    </location>
</feature>
<evidence type="ECO:0000256" key="5">
    <source>
        <dbReference type="SAM" id="Phobius"/>
    </source>
</evidence>
<evidence type="ECO:0000256" key="3">
    <source>
        <dbReference type="ARBA" id="ARBA00022989"/>
    </source>
</evidence>
<dbReference type="OrthoDB" id="9773957at2"/>
<dbReference type="AlphaFoldDB" id="A0A1X7APE2"/>